<feature type="region of interest" description="Disordered" evidence="3">
    <location>
        <begin position="1517"/>
        <end position="1575"/>
    </location>
</feature>
<sequence>MEQRETAMGCRQKPADGDFRSAGCTAKSAVSPGALMQSPRSQMNGGRLDPDDEESACGSQDSNSNTDSDKSMQGDGLEEHEFSIKEANFTDGSLKLKIQTTKRPKKPPKNLENYICPPEIKITIKQTGDQKNCRSSKSNKVSKEDEKKKGPSRSHSQPEVRFPEIPSRLQHDFSSDGVKPKYQERVNQLQLEWSATSGVSPTFQNNATDVDARREIASTANTNSISDQFCDFPSSQLKRPIPGCTWNQFINGNAGLAIVNANRLVTTKLSQSIGHPESTANLAKSTDKCKEYSEPTDQQLCGSGTGKSCKRDTKCPRNQIGNNSAGWDKNGQKGTQLELHRTAKGRKEILAGLSANTELPSRASPSRPNTMSSQDKDSSSVMIRIPIKPQTAVSPGTRTRKGRLSKAIMDKNAQSEPACAESNVKNTVSNNFPNAGDTGSNSQSHVSSKVIKQQSRSMQKELGQISLAVGRAGELADLSNSGNRVRKPTAILASPVFVDPTKSRRGSTEMKHSKHSTKNSTISAKCKTLSLLKENSVAQQENTVIEPPSAYPITPASPLYSNTDSLTVITPMKKKRGRPKKQPLLTVETIHEGAASSPVSPIGCDSPNGSKKKKRKSPAKLIPMDSVTLEPKEMSFPKKDGKINVLDKKTIKTINKMKTMKRKNILNQILSCSNNTVLKKKVQSSSTVSTISSVLESKLGKQINVSKRGTIYIGKKRGRKPKAMVQLQQNGNKGAEKYSKPISAHSENPPVPFGSQLTGAVSPTTAQTSPCQVMGPTGNLSPVSSETNLSESKAMPNLQPISALPIKTPKSLHASTWKLSPPRLLANSPSHLSEAASLKEITLSPISESHSEETIPSDSGIGTDNNSTSDQAEKSTESRRKYSFDFCTLDPSEGAVVDPGAKGKHSHRQKHLLLDDYRLHESMKKQKHRRKRKSLQMQNRDDLQFIADLEELIAKFQVFRISHRSYSFYADNPYPSIFRVNFDHYYPVPYIHYDPLHYLRRTADLKSKKRRGRPPKAQETMTKVPFLQGFGYPLPSGSYYAPYGMPYTSMPIAAGMMNLGYYGQYSAPFYLSHALGSSTPFMRPAMPPPQYHASSHLKMPTTAKHKVKHAMHLQPSIGMDLNTVQPSLTSQRGGGPGMPSSRIHKRKHKHKHKHRDDRLIGSREDLGELFGCKSDFAKTLVHQKLDGCDKDITLGADKGKPKEKLRQQYIEPTGQKSSKNIFDMEASSKLAFSDLPQWTRTTEKNDPVSESIDACVRRFTSTETRTRRETSMDLYGDLQSASSMTEKRENELSGSRKRHFEGFGSYREKNGPVLRTNRKDWGQNPYNTPTAPGLISSHSKLDQMILHKNDSGLSIVTRKKAVSTESVTVSTLASSPLPSPSPSCESVQSPSSSPRRKLKRREIEAIQCEVRKMCNYDKILATKKNLDHVNKILKAKRLQRQSKTGNNIVKKRRGRPRKHPVPLDDDFTDQMPVLEKCVDLPSKRSLRYSLAPETLASANQDTIMDTIEAVICMVQQQEPKSDKGTKRKQKEEVEQKVKRHRKAKEIENEAITANSKRYNSLTISSTSYQSTASNH</sequence>
<dbReference type="GO" id="GO:0005654">
    <property type="term" value="C:nucleoplasm"/>
    <property type="evidence" value="ECO:0007669"/>
    <property type="project" value="TreeGrafter"/>
</dbReference>
<comment type="subcellular location">
    <subcellularLocation>
        <location evidence="1">Nucleus</location>
    </subcellularLocation>
</comment>
<feature type="compositionally biased region" description="Polar residues" evidence="3">
    <location>
        <begin position="354"/>
        <end position="373"/>
    </location>
</feature>
<evidence type="ECO:0000256" key="3">
    <source>
        <dbReference type="SAM" id="MobiDB-lite"/>
    </source>
</evidence>
<protein>
    <recommendedName>
        <fullName evidence="6">SET-binding protein</fullName>
    </recommendedName>
</protein>
<feature type="region of interest" description="Disordered" evidence="3">
    <location>
        <begin position="500"/>
        <end position="521"/>
    </location>
</feature>
<feature type="region of interest" description="Disordered" evidence="3">
    <location>
        <begin position="1372"/>
        <end position="1399"/>
    </location>
</feature>
<evidence type="ECO:0008006" key="6">
    <source>
        <dbReference type="Google" id="ProtNLM"/>
    </source>
</evidence>
<feature type="region of interest" description="Disordered" evidence="3">
    <location>
        <begin position="1280"/>
        <end position="1326"/>
    </location>
</feature>
<feature type="compositionally biased region" description="Polar residues" evidence="3">
    <location>
        <begin position="126"/>
        <end position="139"/>
    </location>
</feature>
<feature type="region of interest" description="Disordered" evidence="3">
    <location>
        <begin position="1"/>
        <end position="114"/>
    </location>
</feature>
<dbReference type="InterPro" id="IPR017956">
    <property type="entry name" value="AT_hook_DNA-bd_motif"/>
</dbReference>
<evidence type="ECO:0000313" key="4">
    <source>
        <dbReference type="EMBL" id="GCC37674.1"/>
    </source>
</evidence>
<feature type="region of interest" description="Disordered" evidence="3">
    <location>
        <begin position="1128"/>
        <end position="1157"/>
    </location>
</feature>
<feature type="compositionally biased region" description="Basic and acidic residues" evidence="3">
    <location>
        <begin position="67"/>
        <end position="84"/>
    </location>
</feature>
<organism evidence="4 5">
    <name type="scientific">Chiloscyllium punctatum</name>
    <name type="common">Brownbanded bambooshark</name>
    <name type="synonym">Hemiscyllium punctatum</name>
    <dbReference type="NCBI Taxonomy" id="137246"/>
    <lineage>
        <taxon>Eukaryota</taxon>
        <taxon>Metazoa</taxon>
        <taxon>Chordata</taxon>
        <taxon>Craniata</taxon>
        <taxon>Vertebrata</taxon>
        <taxon>Chondrichthyes</taxon>
        <taxon>Elasmobranchii</taxon>
        <taxon>Galeomorphii</taxon>
        <taxon>Galeoidea</taxon>
        <taxon>Orectolobiformes</taxon>
        <taxon>Hemiscylliidae</taxon>
        <taxon>Chiloscyllium</taxon>
    </lineage>
</organism>
<keyword evidence="2" id="KW-0539">Nucleus</keyword>
<gene>
    <name evidence="4" type="ORF">chiPu_0016179</name>
</gene>
<accession>A0A401T500</accession>
<feature type="compositionally biased region" description="Polar residues" evidence="3">
    <location>
        <begin position="778"/>
        <end position="791"/>
    </location>
</feature>
<feature type="compositionally biased region" description="Low complexity" evidence="3">
    <location>
        <begin position="1382"/>
        <end position="1393"/>
    </location>
</feature>
<dbReference type="SMART" id="SM00384">
    <property type="entry name" value="AT_hook"/>
    <property type="match status" value="4"/>
</dbReference>
<proteinExistence type="predicted"/>
<evidence type="ECO:0000256" key="1">
    <source>
        <dbReference type="ARBA" id="ARBA00004123"/>
    </source>
</evidence>
<reference evidence="4 5" key="1">
    <citation type="journal article" date="2018" name="Nat. Ecol. Evol.">
        <title>Shark genomes provide insights into elasmobranch evolution and the origin of vertebrates.</title>
        <authorList>
            <person name="Hara Y"/>
            <person name="Yamaguchi K"/>
            <person name="Onimaru K"/>
            <person name="Kadota M"/>
            <person name="Koyanagi M"/>
            <person name="Keeley SD"/>
            <person name="Tatsumi K"/>
            <person name="Tanaka K"/>
            <person name="Motone F"/>
            <person name="Kageyama Y"/>
            <person name="Nozu R"/>
            <person name="Adachi N"/>
            <person name="Nishimura O"/>
            <person name="Nakagawa R"/>
            <person name="Tanegashima C"/>
            <person name="Kiyatake I"/>
            <person name="Matsumoto R"/>
            <person name="Murakumo K"/>
            <person name="Nishida K"/>
            <person name="Terakita A"/>
            <person name="Kuratani S"/>
            <person name="Sato K"/>
            <person name="Hyodo S Kuraku.S."/>
        </authorList>
    </citation>
    <scope>NUCLEOTIDE SEQUENCE [LARGE SCALE GENOMIC DNA]</scope>
</reference>
<feature type="region of interest" description="Disordered" evidence="3">
    <location>
        <begin position="352"/>
        <end position="454"/>
    </location>
</feature>
<dbReference type="GO" id="GO:0003677">
    <property type="term" value="F:DNA binding"/>
    <property type="evidence" value="ECO:0007669"/>
    <property type="project" value="InterPro"/>
</dbReference>
<feature type="compositionally biased region" description="Polar residues" evidence="3">
    <location>
        <begin position="1551"/>
        <end position="1575"/>
    </location>
</feature>
<dbReference type="PANTHER" id="PTHR46147:SF2">
    <property type="entry name" value="SET-BINDING PROTEIN"/>
    <property type="match status" value="1"/>
</dbReference>
<feature type="compositionally biased region" description="Polar residues" evidence="3">
    <location>
        <begin position="755"/>
        <end position="771"/>
    </location>
</feature>
<feature type="region of interest" description="Disordered" evidence="3">
    <location>
        <begin position="293"/>
        <end position="334"/>
    </location>
</feature>
<feature type="region of interest" description="Disordered" evidence="3">
    <location>
        <begin position="843"/>
        <end position="877"/>
    </location>
</feature>
<dbReference type="PANTHER" id="PTHR46147">
    <property type="entry name" value="HISTONE-LYSINE N-METHYLTRANSFERASE ASH1"/>
    <property type="match status" value="1"/>
</dbReference>
<feature type="compositionally biased region" description="Polar residues" evidence="3">
    <location>
        <begin position="57"/>
        <end position="66"/>
    </location>
</feature>
<dbReference type="Proteomes" id="UP000287033">
    <property type="component" value="Unassembled WGS sequence"/>
</dbReference>
<dbReference type="GO" id="GO:0006355">
    <property type="term" value="P:regulation of DNA-templated transcription"/>
    <property type="evidence" value="ECO:0007669"/>
    <property type="project" value="TreeGrafter"/>
</dbReference>
<feature type="compositionally biased region" description="Basic residues" evidence="3">
    <location>
        <begin position="1142"/>
        <end position="1155"/>
    </location>
</feature>
<feature type="compositionally biased region" description="Polar residues" evidence="3">
    <location>
        <begin position="423"/>
        <end position="454"/>
    </location>
</feature>
<feature type="region of interest" description="Disordered" evidence="3">
    <location>
        <begin position="1443"/>
        <end position="1467"/>
    </location>
</feature>
<dbReference type="EMBL" id="BEZZ01001038">
    <property type="protein sequence ID" value="GCC37674.1"/>
    <property type="molecule type" value="Genomic_DNA"/>
</dbReference>
<dbReference type="OMA" id="RHSHRPK"/>
<feature type="region of interest" description="Disordered" evidence="3">
    <location>
        <begin position="596"/>
        <end position="620"/>
    </location>
</feature>
<comment type="caution">
    <text evidence="4">The sequence shown here is derived from an EMBL/GenBank/DDBJ whole genome shotgun (WGS) entry which is preliminary data.</text>
</comment>
<feature type="region of interest" description="Disordered" evidence="3">
    <location>
        <begin position="731"/>
        <end position="793"/>
    </location>
</feature>
<evidence type="ECO:0000313" key="5">
    <source>
        <dbReference type="Proteomes" id="UP000287033"/>
    </source>
</evidence>
<dbReference type="GO" id="GO:0042800">
    <property type="term" value="F:histone H3K4 methyltransferase activity"/>
    <property type="evidence" value="ECO:0007669"/>
    <property type="project" value="TreeGrafter"/>
</dbReference>
<dbReference type="OrthoDB" id="9937744at2759"/>
<keyword evidence="5" id="KW-1185">Reference proteome</keyword>
<evidence type="ECO:0000256" key="2">
    <source>
        <dbReference type="ARBA" id="ARBA00023242"/>
    </source>
</evidence>
<feature type="compositionally biased region" description="Basic residues" evidence="3">
    <location>
        <begin position="1449"/>
        <end position="1460"/>
    </location>
</feature>
<feature type="compositionally biased region" description="Polar residues" evidence="3">
    <location>
        <begin position="844"/>
        <end position="870"/>
    </location>
</feature>
<feature type="compositionally biased region" description="Basic and acidic residues" evidence="3">
    <location>
        <begin position="1519"/>
        <end position="1536"/>
    </location>
</feature>
<feature type="region of interest" description="Disordered" evidence="3">
    <location>
        <begin position="126"/>
        <end position="176"/>
    </location>
</feature>
<dbReference type="STRING" id="137246.A0A401T500"/>
<name>A0A401T500_CHIPU</name>